<dbReference type="SUPFAM" id="SSF56634">
    <property type="entry name" value="Heme-dependent catalase-like"/>
    <property type="match status" value="1"/>
</dbReference>
<evidence type="ECO:0000256" key="1">
    <source>
        <dbReference type="SAM" id="Phobius"/>
    </source>
</evidence>
<organism evidence="2 3">
    <name type="scientific">Neolewinella litorea</name>
    <dbReference type="NCBI Taxonomy" id="2562452"/>
    <lineage>
        <taxon>Bacteria</taxon>
        <taxon>Pseudomonadati</taxon>
        <taxon>Bacteroidota</taxon>
        <taxon>Saprospiria</taxon>
        <taxon>Saprospirales</taxon>
        <taxon>Lewinellaceae</taxon>
        <taxon>Neolewinella</taxon>
    </lineage>
</organism>
<dbReference type="OrthoDB" id="833733at2"/>
<keyword evidence="1" id="KW-0472">Membrane</keyword>
<dbReference type="RefSeq" id="WP_136459294.1">
    <property type="nucleotide sequence ID" value="NZ_SRSF01000004.1"/>
</dbReference>
<reference evidence="2 3" key="1">
    <citation type="submission" date="2019-04" db="EMBL/GenBank/DDBJ databases">
        <title>Lewinella litorea sp. nov., isolated from a marine sand.</title>
        <authorList>
            <person name="Yoon J.-H."/>
        </authorList>
    </citation>
    <scope>NUCLEOTIDE SEQUENCE [LARGE SCALE GENOMIC DNA]</scope>
    <source>
        <strain evidence="2 3">HSMS-39</strain>
    </source>
</reference>
<dbReference type="InterPro" id="IPR020835">
    <property type="entry name" value="Catalase_sf"/>
</dbReference>
<dbReference type="GO" id="GO:0020037">
    <property type="term" value="F:heme binding"/>
    <property type="evidence" value="ECO:0007669"/>
    <property type="project" value="InterPro"/>
</dbReference>
<keyword evidence="1" id="KW-1133">Transmembrane helix</keyword>
<keyword evidence="1" id="KW-0812">Transmembrane</keyword>
<dbReference type="EMBL" id="SRSF01000004">
    <property type="protein sequence ID" value="THH39244.1"/>
    <property type="molecule type" value="Genomic_DNA"/>
</dbReference>
<evidence type="ECO:0000313" key="3">
    <source>
        <dbReference type="Proteomes" id="UP000308528"/>
    </source>
</evidence>
<name>A0A4S4NHR3_9BACT</name>
<keyword evidence="3" id="KW-1185">Reference proteome</keyword>
<feature type="transmembrane region" description="Helical" evidence="1">
    <location>
        <begin position="26"/>
        <end position="46"/>
    </location>
</feature>
<proteinExistence type="predicted"/>
<evidence type="ECO:0008006" key="4">
    <source>
        <dbReference type="Google" id="ProtNLM"/>
    </source>
</evidence>
<comment type="caution">
    <text evidence="2">The sequence shown here is derived from an EMBL/GenBank/DDBJ whole genome shotgun (WGS) entry which is preliminary data.</text>
</comment>
<accession>A0A4S4NHR3</accession>
<protein>
    <recommendedName>
        <fullName evidence="4">Catalase</fullName>
    </recommendedName>
</protein>
<sequence>MSHTEHSTLIRETMADWIRNAWDYSLMWVTCKVFGLAVAIFASLMIKRRMSHDNGIAATGTVRILDNPNIPLHRFFLPDRTFPCRIRHATATFLDDAVKGIRSMSIKFSDHHLESPFDLQMNTGEKSLFWSAASFLQFARMRKQQYGVQYREYYRKYPDGLDGAIEAIRENPKSFSDLRYYAKTPFRFVGEDFIPRYAKYRVIPGEPKTEETGKLKNPDPREIPNQRVAAHNPRGRNYLKYEYRDRVKKGPVHYLLQIQLRNAATDDKPEIFNNMLPWNEDLYPWHDLAEIEITETLNWNESCRTTFSLTHMPESLGIIPARSIFDYNSLNYMRAQSAVAHKARLLNYRLFGYPPEIPDNDNRNWSDWEKPPRILNRTYLVQKKN</sequence>
<dbReference type="Gene3D" id="2.40.180.10">
    <property type="entry name" value="Catalase core domain"/>
    <property type="match status" value="1"/>
</dbReference>
<dbReference type="AlphaFoldDB" id="A0A4S4NHR3"/>
<evidence type="ECO:0000313" key="2">
    <source>
        <dbReference type="EMBL" id="THH39244.1"/>
    </source>
</evidence>
<dbReference type="Proteomes" id="UP000308528">
    <property type="component" value="Unassembled WGS sequence"/>
</dbReference>
<gene>
    <name evidence="2" type="ORF">E4021_10825</name>
</gene>